<feature type="compositionally biased region" description="Basic and acidic residues" evidence="2">
    <location>
        <begin position="959"/>
        <end position="986"/>
    </location>
</feature>
<dbReference type="SUPFAM" id="SSF48403">
    <property type="entry name" value="Ankyrin repeat"/>
    <property type="match status" value="1"/>
</dbReference>
<feature type="region of interest" description="Disordered" evidence="2">
    <location>
        <begin position="438"/>
        <end position="474"/>
    </location>
</feature>
<feature type="compositionally biased region" description="Low complexity" evidence="2">
    <location>
        <begin position="946"/>
        <end position="958"/>
    </location>
</feature>
<dbReference type="Proteomes" id="UP001209878">
    <property type="component" value="Unassembled WGS sequence"/>
</dbReference>
<dbReference type="Pfam" id="PF12796">
    <property type="entry name" value="Ank_2"/>
    <property type="match status" value="2"/>
</dbReference>
<keyword evidence="1" id="KW-0040">ANK repeat</keyword>
<keyword evidence="4" id="KW-1185">Reference proteome</keyword>
<dbReference type="AlphaFoldDB" id="A0AAD9P0V0"/>
<feature type="region of interest" description="Disordered" evidence="2">
    <location>
        <begin position="503"/>
        <end position="804"/>
    </location>
</feature>
<evidence type="ECO:0000313" key="4">
    <source>
        <dbReference type="Proteomes" id="UP001209878"/>
    </source>
</evidence>
<feature type="region of interest" description="Disordered" evidence="2">
    <location>
        <begin position="830"/>
        <end position="1027"/>
    </location>
</feature>
<evidence type="ECO:0000256" key="1">
    <source>
        <dbReference type="PROSITE-ProRule" id="PRU00023"/>
    </source>
</evidence>
<dbReference type="InterPro" id="IPR036770">
    <property type="entry name" value="Ankyrin_rpt-contain_sf"/>
</dbReference>
<feature type="region of interest" description="Disordered" evidence="2">
    <location>
        <begin position="262"/>
        <end position="307"/>
    </location>
</feature>
<gene>
    <name evidence="3" type="ORF">NP493_215g02040</name>
</gene>
<feature type="compositionally biased region" description="Low complexity" evidence="2">
    <location>
        <begin position="67"/>
        <end position="83"/>
    </location>
</feature>
<feature type="compositionally biased region" description="Low complexity" evidence="2">
    <location>
        <begin position="364"/>
        <end position="374"/>
    </location>
</feature>
<feature type="repeat" description="ANK" evidence="1">
    <location>
        <begin position="139"/>
        <end position="171"/>
    </location>
</feature>
<feature type="compositionally biased region" description="Polar residues" evidence="2">
    <location>
        <begin position="533"/>
        <end position="545"/>
    </location>
</feature>
<feature type="compositionally biased region" description="Polar residues" evidence="2">
    <location>
        <begin position="339"/>
        <end position="353"/>
    </location>
</feature>
<organism evidence="3 4">
    <name type="scientific">Ridgeia piscesae</name>
    <name type="common">Tubeworm</name>
    <dbReference type="NCBI Taxonomy" id="27915"/>
    <lineage>
        <taxon>Eukaryota</taxon>
        <taxon>Metazoa</taxon>
        <taxon>Spiralia</taxon>
        <taxon>Lophotrochozoa</taxon>
        <taxon>Annelida</taxon>
        <taxon>Polychaeta</taxon>
        <taxon>Sedentaria</taxon>
        <taxon>Canalipalpata</taxon>
        <taxon>Sabellida</taxon>
        <taxon>Siboglinidae</taxon>
        <taxon>Ridgeia</taxon>
    </lineage>
</organism>
<dbReference type="PANTHER" id="PTHR24149">
    <property type="entry name" value="ANKYRIN REPEAT DOMAIN-CONTAINING PROTEIN 12"/>
    <property type="match status" value="1"/>
</dbReference>
<name>A0AAD9P0V0_RIDPI</name>
<feature type="repeat" description="ANK" evidence="1">
    <location>
        <begin position="172"/>
        <end position="204"/>
    </location>
</feature>
<feature type="compositionally biased region" description="Polar residues" evidence="2">
    <location>
        <begin position="1005"/>
        <end position="1021"/>
    </location>
</feature>
<evidence type="ECO:0000256" key="2">
    <source>
        <dbReference type="SAM" id="MobiDB-lite"/>
    </source>
</evidence>
<feature type="compositionally biased region" description="Polar residues" evidence="2">
    <location>
        <begin position="9"/>
        <end position="29"/>
    </location>
</feature>
<feature type="region of interest" description="Disordered" evidence="2">
    <location>
        <begin position="334"/>
        <end position="374"/>
    </location>
</feature>
<feature type="compositionally biased region" description="Basic and acidic residues" evidence="2">
    <location>
        <begin position="127"/>
        <end position="142"/>
    </location>
</feature>
<dbReference type="PANTHER" id="PTHR24149:SF14">
    <property type="entry name" value="ANKYRIN REPEAT DOMAIN 12"/>
    <property type="match status" value="1"/>
</dbReference>
<accession>A0AAD9P0V0</accession>
<dbReference type="PROSITE" id="PS50088">
    <property type="entry name" value="ANK_REPEAT"/>
    <property type="match status" value="3"/>
</dbReference>
<evidence type="ECO:0000313" key="3">
    <source>
        <dbReference type="EMBL" id="KAK2185979.1"/>
    </source>
</evidence>
<feature type="region of interest" description="Disordered" evidence="2">
    <location>
        <begin position="1"/>
        <end position="86"/>
    </location>
</feature>
<dbReference type="EMBL" id="JAODUO010000216">
    <property type="protein sequence ID" value="KAK2185979.1"/>
    <property type="molecule type" value="Genomic_DNA"/>
</dbReference>
<feature type="compositionally biased region" description="Polar residues" evidence="2">
    <location>
        <begin position="658"/>
        <end position="667"/>
    </location>
</feature>
<comment type="caution">
    <text evidence="3">The sequence shown here is derived from an EMBL/GenBank/DDBJ whole genome shotgun (WGS) entry which is preliminary data.</text>
</comment>
<feature type="region of interest" description="Disordered" evidence="2">
    <location>
        <begin position="104"/>
        <end position="143"/>
    </location>
</feature>
<protein>
    <recommendedName>
        <fullName evidence="5">Ankyrin repeat domain-containing protein 12</fullName>
    </recommendedName>
</protein>
<feature type="compositionally biased region" description="Polar residues" evidence="2">
    <location>
        <begin position="675"/>
        <end position="687"/>
    </location>
</feature>
<sequence length="1262" mass="137511">MDTGYVRQKPSSSAFVHSLNEKPTSSKTPQCGRGENKSLKRKLFSSSNSEDEDKKATTPKRRRNVLAGAGSPTPGSTPKTPGGLHRIAMPLSERQQLALLMQMTAEKTQQADSSPRPSSPPPTAKKTPLEKKVNKRNDRGETPIHLAAIRGDSKQTKRLIKAGVDVNVKDYAGWTPLHEACNHGYPDVARQLLRAGANVNVQGYENDTPLHDAAINGHPKLVEMLLRHGANPVQVNTKGKSPLDVATNEDIVQLLRSEMIASSSSSSSLEEVRSPTSPESGLSDKEEPLTRRSSHSKHGVDGEELGTKTVFTDMDGSDRLSQQENSVLNDTGLLHDATDTTTNKHLPSESISLPVSGGRSLLKSDSTTHSATSTTNSNIFKRVHISHHMDKSSSSPRLKLKFQHIKTKEKKLSELPKTLLSKTSTDYKSYSVTLATGSEYDQPVSPGDSLSSQDSDLYDPHLDFPSYGSSRHSPASLHPANAVYNNTALGKATCRVGVVTGSNATDSKLSHTMDVGMKEDRPSHTDLSGLPTPDNQRMPTLSQESGPFVPQFEDISDTEADNLDSAGKTAKTPSSSSPHSLAQQHIPTSSSCRLSPDSFPVGMRNNVSSTSCEGGAAGQKSPAPSSPPKQTVAPSPCNTVTSTRLPEAGRQNEPLPSLESTSGGSEHSCSDVRQADTSVMSPSQECSPSAAPMATDAGDEAVSCRRKGSASSRTGDCETTCCEPAESEDHAPVRSTEHESSSRSPQCDGTPELPQLEGSDCHTKSTDDVPQSPKSAEREHREILGFIDGRPSSPKVPPLKIIMPPKTTAASVKAAPSSKVEMSKHTLPYVLNPTQEGGAHVNSEEGAAAVAADETEAVSQVAPVPTTSEAEPAGAEEAVEEESKEAAVTSTDTVPHTTRRGRHKNSEKVKCHPAETDNEKTTKEKEVKEVTKKEEEPVTTERRLTRAALRSQQQQQQQKESKSGGKDDTNSHDQDSTSDKTHKSEPSNDDIAIHPRKRKLRRTVEQQNSALSHHNNGSPQPSHAPHHNVEKLLNPYMKFLEIKNKMLSRWSHCDVIIPKAPHGYKDYLLVSCCYVLNGNNAASQLAIPMLPPPNCLTEPMKDLFSSHEKQRYQLRLQHVIERERLTLSVEQEILRVHGQAARALANQSVPLSLCAIMCDEAHSKPLEPRKGDEREPKHSRSRYNGRQLISWQQDVTDKFEKIKEHMLARHHSEAESLHAVQKMEWGWKMREVGLCDQWTTPAVDDICVPMVQVKDEFNLLPT</sequence>
<feature type="compositionally biased region" description="Polar residues" evidence="2">
    <location>
        <begin position="571"/>
        <end position="593"/>
    </location>
</feature>
<evidence type="ECO:0008006" key="5">
    <source>
        <dbReference type="Google" id="ProtNLM"/>
    </source>
</evidence>
<dbReference type="PROSITE" id="PS50297">
    <property type="entry name" value="ANK_REP_REGION"/>
    <property type="match status" value="3"/>
</dbReference>
<feature type="repeat" description="ANK" evidence="1">
    <location>
        <begin position="205"/>
        <end position="237"/>
    </location>
</feature>
<feature type="compositionally biased region" description="Basic and acidic residues" evidence="2">
    <location>
        <begin position="727"/>
        <end position="741"/>
    </location>
</feature>
<feature type="compositionally biased region" description="Polar residues" evidence="2">
    <location>
        <begin position="632"/>
        <end position="644"/>
    </location>
</feature>
<proteinExistence type="predicted"/>
<dbReference type="InterPro" id="IPR002110">
    <property type="entry name" value="Ankyrin_rpt"/>
</dbReference>
<dbReference type="GO" id="GO:0005654">
    <property type="term" value="C:nucleoplasm"/>
    <property type="evidence" value="ECO:0007669"/>
    <property type="project" value="TreeGrafter"/>
</dbReference>
<feature type="compositionally biased region" description="Basic and acidic residues" evidence="2">
    <location>
        <begin position="508"/>
        <end position="524"/>
    </location>
</feature>
<dbReference type="InterPro" id="IPR053210">
    <property type="entry name" value="ANKRD12"/>
</dbReference>
<feature type="compositionally biased region" description="Basic and acidic residues" evidence="2">
    <location>
        <begin position="904"/>
        <end position="944"/>
    </location>
</feature>
<dbReference type="SMART" id="SM00248">
    <property type="entry name" value="ANK"/>
    <property type="match status" value="3"/>
</dbReference>
<dbReference type="Gene3D" id="1.25.40.20">
    <property type="entry name" value="Ankyrin repeat-containing domain"/>
    <property type="match status" value="2"/>
</dbReference>
<reference evidence="3" key="1">
    <citation type="journal article" date="2023" name="Mol. Biol. Evol.">
        <title>Third-Generation Sequencing Reveals the Adaptive Role of the Epigenome in Three Deep-Sea Polychaetes.</title>
        <authorList>
            <person name="Perez M."/>
            <person name="Aroh O."/>
            <person name="Sun Y."/>
            <person name="Lan Y."/>
            <person name="Juniper S.K."/>
            <person name="Young C.R."/>
            <person name="Angers B."/>
            <person name="Qian P.Y."/>
        </authorList>
    </citation>
    <scope>NUCLEOTIDE SEQUENCE</scope>
    <source>
        <strain evidence="3">R07B-5</strain>
    </source>
</reference>